<evidence type="ECO:0000256" key="5">
    <source>
        <dbReference type="ARBA" id="ARBA00023002"/>
    </source>
</evidence>
<dbReference type="InterPro" id="IPR036343">
    <property type="entry name" value="GluRdtase_N_sf"/>
</dbReference>
<reference evidence="18 19" key="1">
    <citation type="submission" date="2018-04" db="EMBL/GenBank/DDBJ databases">
        <title>Genomic Encyclopedia of Archaeal and Bacterial Type Strains, Phase II (KMG-II): from individual species to whole genera.</title>
        <authorList>
            <person name="Goeker M."/>
        </authorList>
    </citation>
    <scope>NUCLEOTIDE SEQUENCE [LARGE SCALE GENOMIC DNA]</scope>
    <source>
        <strain evidence="18 19">DSM 28823</strain>
    </source>
</reference>
<comment type="similarity">
    <text evidence="2 9 14">Belongs to the glutamyl-tRNA reductase family.</text>
</comment>
<dbReference type="EC" id="1.2.1.70" evidence="3 9"/>
<evidence type="ECO:0000259" key="15">
    <source>
        <dbReference type="Pfam" id="PF00745"/>
    </source>
</evidence>
<dbReference type="GO" id="GO:0008883">
    <property type="term" value="F:glutamyl-tRNA reductase activity"/>
    <property type="evidence" value="ECO:0007669"/>
    <property type="project" value="UniProtKB-UniRule"/>
</dbReference>
<feature type="active site" description="Nucleophile" evidence="9 10">
    <location>
        <position position="49"/>
    </location>
</feature>
<evidence type="ECO:0000256" key="11">
    <source>
        <dbReference type="PIRSR" id="PIRSR000445-2"/>
    </source>
</evidence>
<comment type="miscellaneous">
    <text evidence="9">During catalysis, the active site Cys acts as a nucleophile attacking the alpha-carbonyl group of tRNA-bound glutamate with the formation of a thioester intermediate between enzyme and glutamate, and the concomitant release of tRNA(Glu). The thioester intermediate is finally reduced by direct hydride transfer from NADPH, to form the product GSA.</text>
</comment>
<dbReference type="FunFam" id="3.40.50.720:FF:000031">
    <property type="entry name" value="Glutamyl-tRNA reductase"/>
    <property type="match status" value="1"/>
</dbReference>
<dbReference type="Pfam" id="PF00745">
    <property type="entry name" value="GlutR_dimer"/>
    <property type="match status" value="1"/>
</dbReference>
<dbReference type="GO" id="GO:0019353">
    <property type="term" value="P:protoporphyrinogen IX biosynthetic process from glutamate"/>
    <property type="evidence" value="ECO:0007669"/>
    <property type="project" value="TreeGrafter"/>
</dbReference>
<dbReference type="HAMAP" id="MF_00087">
    <property type="entry name" value="Glu_tRNA_reductase"/>
    <property type="match status" value="1"/>
</dbReference>
<protein>
    <recommendedName>
        <fullName evidence="8 9">Glutamyl-tRNA reductase</fullName>
        <shortName evidence="9">GluTR</shortName>
        <ecNumber evidence="3 9">1.2.1.70</ecNumber>
    </recommendedName>
</protein>
<dbReference type="Gene3D" id="3.40.50.720">
    <property type="entry name" value="NAD(P)-binding Rossmann-like Domain"/>
    <property type="match status" value="1"/>
</dbReference>
<dbReference type="InterPro" id="IPR015896">
    <property type="entry name" value="4pyrrol_synth_GluRdtase_dimer"/>
</dbReference>
<evidence type="ECO:0000259" key="16">
    <source>
        <dbReference type="Pfam" id="PF01488"/>
    </source>
</evidence>
<evidence type="ECO:0000256" key="8">
    <source>
        <dbReference type="ARBA" id="ARBA00068659"/>
    </source>
</evidence>
<dbReference type="InterPro" id="IPR036291">
    <property type="entry name" value="NAD(P)-bd_dom_sf"/>
</dbReference>
<dbReference type="PROSITE" id="PS00747">
    <property type="entry name" value="GLUTR"/>
    <property type="match status" value="1"/>
</dbReference>
<evidence type="ECO:0000256" key="1">
    <source>
        <dbReference type="ARBA" id="ARBA00005059"/>
    </source>
</evidence>
<keyword evidence="4 9" id="KW-0521">NADP</keyword>
<comment type="pathway">
    <text evidence="1 9 14">Porphyrin-containing compound metabolism; protoporphyrin-IX biosynthesis; 5-aminolevulinate from L-glutamyl-tRNA(Glu): step 1/2.</text>
</comment>
<comment type="catalytic activity">
    <reaction evidence="7 9 14">
        <text>(S)-4-amino-5-oxopentanoate + tRNA(Glu) + NADP(+) = L-glutamyl-tRNA(Glu) + NADPH + H(+)</text>
        <dbReference type="Rhea" id="RHEA:12344"/>
        <dbReference type="Rhea" id="RHEA-COMP:9663"/>
        <dbReference type="Rhea" id="RHEA-COMP:9680"/>
        <dbReference type="ChEBI" id="CHEBI:15378"/>
        <dbReference type="ChEBI" id="CHEBI:57501"/>
        <dbReference type="ChEBI" id="CHEBI:57783"/>
        <dbReference type="ChEBI" id="CHEBI:58349"/>
        <dbReference type="ChEBI" id="CHEBI:78442"/>
        <dbReference type="ChEBI" id="CHEBI:78520"/>
        <dbReference type="EC" id="1.2.1.70"/>
    </reaction>
</comment>
<evidence type="ECO:0000256" key="12">
    <source>
        <dbReference type="PIRSR" id="PIRSR000445-3"/>
    </source>
</evidence>
<evidence type="ECO:0000256" key="9">
    <source>
        <dbReference type="HAMAP-Rule" id="MF_00087"/>
    </source>
</evidence>
<dbReference type="Pfam" id="PF05201">
    <property type="entry name" value="GlutR_N"/>
    <property type="match status" value="1"/>
</dbReference>
<evidence type="ECO:0000256" key="2">
    <source>
        <dbReference type="ARBA" id="ARBA00005916"/>
    </source>
</evidence>
<evidence type="ECO:0000256" key="4">
    <source>
        <dbReference type="ARBA" id="ARBA00022857"/>
    </source>
</evidence>
<feature type="binding site" evidence="9 11">
    <location>
        <position position="109"/>
    </location>
    <ligand>
        <name>substrate</name>
    </ligand>
</feature>
<accession>A0A2T5BZ60</accession>
<dbReference type="GO" id="GO:0050661">
    <property type="term" value="F:NADP binding"/>
    <property type="evidence" value="ECO:0007669"/>
    <property type="project" value="InterPro"/>
</dbReference>
<evidence type="ECO:0000256" key="6">
    <source>
        <dbReference type="ARBA" id="ARBA00023244"/>
    </source>
</evidence>
<organism evidence="18 19">
    <name type="scientific">Mangrovibacterium marinum</name>
    <dbReference type="NCBI Taxonomy" id="1639118"/>
    <lineage>
        <taxon>Bacteria</taxon>
        <taxon>Pseudomonadati</taxon>
        <taxon>Bacteroidota</taxon>
        <taxon>Bacteroidia</taxon>
        <taxon>Marinilabiliales</taxon>
        <taxon>Prolixibacteraceae</taxon>
        <taxon>Mangrovibacterium</taxon>
    </lineage>
</organism>
<dbReference type="CDD" id="cd05213">
    <property type="entry name" value="NAD_bind_Glutamyl_tRNA_reduct"/>
    <property type="match status" value="1"/>
</dbReference>
<evidence type="ECO:0000256" key="3">
    <source>
        <dbReference type="ARBA" id="ARBA00012970"/>
    </source>
</evidence>
<feature type="binding site" evidence="9 12">
    <location>
        <begin position="189"/>
        <end position="194"/>
    </location>
    <ligand>
        <name>NADP(+)</name>
        <dbReference type="ChEBI" id="CHEBI:58349"/>
    </ligand>
</feature>
<feature type="binding site" evidence="9 11">
    <location>
        <begin position="114"/>
        <end position="116"/>
    </location>
    <ligand>
        <name>substrate</name>
    </ligand>
</feature>
<comment type="caution">
    <text evidence="18">The sequence shown here is derived from an EMBL/GenBank/DDBJ whole genome shotgun (WGS) entry which is preliminary data.</text>
</comment>
<dbReference type="NCBIfam" id="TIGR01035">
    <property type="entry name" value="hemA"/>
    <property type="match status" value="1"/>
</dbReference>
<dbReference type="EMBL" id="QAAD01000016">
    <property type="protein sequence ID" value="PTN07538.1"/>
    <property type="molecule type" value="Genomic_DNA"/>
</dbReference>
<dbReference type="InterPro" id="IPR036453">
    <property type="entry name" value="GluRdtase_dimer_dom_sf"/>
</dbReference>
<dbReference type="AlphaFoldDB" id="A0A2T5BZ60"/>
<dbReference type="RefSeq" id="WP_107823232.1">
    <property type="nucleotide sequence ID" value="NZ_OY782574.1"/>
</dbReference>
<feature type="domain" description="Tetrapyrrole biosynthesis glutamyl-tRNA reductase dimerisation" evidence="15">
    <location>
        <begin position="319"/>
        <end position="413"/>
    </location>
</feature>
<dbReference type="PANTHER" id="PTHR43013">
    <property type="entry name" value="GLUTAMYL-TRNA REDUCTASE"/>
    <property type="match status" value="1"/>
</dbReference>
<evidence type="ECO:0000256" key="13">
    <source>
        <dbReference type="PIRSR" id="PIRSR000445-4"/>
    </source>
</evidence>
<dbReference type="Gene3D" id="3.30.460.30">
    <property type="entry name" value="Glutamyl-tRNA reductase, N-terminal domain"/>
    <property type="match status" value="1"/>
</dbReference>
<dbReference type="Pfam" id="PF01488">
    <property type="entry name" value="Shikimate_DH"/>
    <property type="match status" value="1"/>
</dbReference>
<comment type="function">
    <text evidence="9">Catalyzes the NADPH-dependent reduction of glutamyl-tRNA(Glu) to glutamate 1-semialdehyde (GSA).</text>
</comment>
<dbReference type="OrthoDB" id="9795543at2"/>
<feature type="site" description="Important for activity" evidence="9 13">
    <location>
        <position position="99"/>
    </location>
</feature>
<dbReference type="FunFam" id="3.30.460.30:FF:000001">
    <property type="entry name" value="Glutamyl-tRNA reductase"/>
    <property type="match status" value="1"/>
</dbReference>
<feature type="binding site" evidence="9 11">
    <location>
        <begin position="48"/>
        <end position="51"/>
    </location>
    <ligand>
        <name>substrate</name>
    </ligand>
</feature>
<dbReference type="InterPro" id="IPR018214">
    <property type="entry name" value="GluRdtase_CS"/>
</dbReference>
<comment type="domain">
    <text evidence="9">Possesses an unusual extended V-shaped dimeric structure with each monomer consisting of three distinct domains arranged along a curved 'spinal' alpha-helix. The N-terminal catalytic domain specifically recognizes the glutamate moiety of the substrate. The second domain is the NADPH-binding domain, and the third C-terminal domain is responsible for dimerization.</text>
</comment>
<dbReference type="InterPro" id="IPR015895">
    <property type="entry name" value="4pyrrol_synth_GluRdtase_N"/>
</dbReference>
<evidence type="ECO:0000256" key="10">
    <source>
        <dbReference type="PIRSR" id="PIRSR000445-1"/>
    </source>
</evidence>
<feature type="binding site" evidence="9 11">
    <location>
        <position position="120"/>
    </location>
    <ligand>
        <name>substrate</name>
    </ligand>
</feature>
<proteinExistence type="inferred from homology"/>
<name>A0A2T5BZ60_9BACT</name>
<evidence type="ECO:0000256" key="7">
    <source>
        <dbReference type="ARBA" id="ARBA00047464"/>
    </source>
</evidence>
<dbReference type="InterPro" id="IPR006151">
    <property type="entry name" value="Shikm_DH/Glu-tRNA_Rdtase"/>
</dbReference>
<dbReference type="SUPFAM" id="SSF69742">
    <property type="entry name" value="Glutamyl tRNA-reductase catalytic, N-terminal domain"/>
    <property type="match status" value="1"/>
</dbReference>
<dbReference type="SUPFAM" id="SSF51735">
    <property type="entry name" value="NAD(P)-binding Rossmann-fold domains"/>
    <property type="match status" value="1"/>
</dbReference>
<feature type="domain" description="Glutamyl-tRNA reductase N-terminal" evidence="17">
    <location>
        <begin position="5"/>
        <end position="156"/>
    </location>
</feature>
<keyword evidence="6 9" id="KW-0627">Porphyrin biosynthesis</keyword>
<feature type="domain" description="Quinate/shikimate 5-dehydrogenase/glutamyl-tRNA reductase" evidence="16">
    <location>
        <begin position="173"/>
        <end position="304"/>
    </location>
</feature>
<evidence type="ECO:0000256" key="14">
    <source>
        <dbReference type="RuleBase" id="RU000584"/>
    </source>
</evidence>
<dbReference type="SUPFAM" id="SSF69075">
    <property type="entry name" value="Glutamyl tRNA-reductase dimerization domain"/>
    <property type="match status" value="1"/>
</dbReference>
<dbReference type="Proteomes" id="UP000243525">
    <property type="component" value="Unassembled WGS sequence"/>
</dbReference>
<dbReference type="InterPro" id="IPR000343">
    <property type="entry name" value="4pyrrol_synth_GluRdtase"/>
</dbReference>
<evidence type="ECO:0000313" key="18">
    <source>
        <dbReference type="EMBL" id="PTN07538.1"/>
    </source>
</evidence>
<keyword evidence="5 9" id="KW-0560">Oxidoreductase</keyword>
<dbReference type="UniPathway" id="UPA00251">
    <property type="reaction ID" value="UER00316"/>
</dbReference>
<evidence type="ECO:0000313" key="19">
    <source>
        <dbReference type="Proteomes" id="UP000243525"/>
    </source>
</evidence>
<dbReference type="PANTHER" id="PTHR43013:SF1">
    <property type="entry name" value="GLUTAMYL-TRNA REDUCTASE"/>
    <property type="match status" value="1"/>
</dbReference>
<comment type="subunit">
    <text evidence="9">Homodimer.</text>
</comment>
<sequence length="419" mass="46835">MIGIIGLSHKSAPVHIREKFAIDHDESCKLARLICQNQYIQELVILSTCNRTEIYFKADECCSSGAFSIIIGYLHKHAAVGDEINKHFYRFANDQAVDHLFRVISSLESMVLGEYQIVSQIKEAYSRADANGTVGKVLTRLFNKALETGKQVRSNTQMSTGAFSVSYAAVEKCHQQFRNLTDKKILLIGAGETGELVIKNLYKKGCKNITVTNRTITKAEELATRYNGKALPFNQMMAGIHDAEIIVSSVATKEPLFDAATVKPHLNGHPLVMMIDLGVPRNIHPNVSDIPIIDLVNVDDLEEVVAGNQEKKQALVSVAEEIIAEKVSEFSDWLNSRNLTPTIQQIISSMNAVNSAELETCKKFHTEEEIQQMEKYGKHITDKLINSMIKNLKSISDNGRKTEYIKVVSDLFSQFNNEQ</sequence>
<dbReference type="PIRSF" id="PIRSF000445">
    <property type="entry name" value="4pyrrol_synth_GluRdtase"/>
    <property type="match status" value="1"/>
</dbReference>
<evidence type="ECO:0000259" key="17">
    <source>
        <dbReference type="Pfam" id="PF05201"/>
    </source>
</evidence>
<gene>
    <name evidence="9" type="primary">hemA</name>
    <name evidence="18" type="ORF">C8N47_11663</name>
</gene>
<keyword evidence="19" id="KW-1185">Reference proteome</keyword>